<dbReference type="AlphaFoldDB" id="A0ABD2ZCR0"/>
<proteinExistence type="predicted"/>
<dbReference type="EMBL" id="JBJUIK010000010">
    <property type="protein sequence ID" value="KAL3516596.1"/>
    <property type="molecule type" value="Genomic_DNA"/>
</dbReference>
<feature type="non-terminal residue" evidence="1">
    <location>
        <position position="1"/>
    </location>
</feature>
<evidence type="ECO:0000313" key="1">
    <source>
        <dbReference type="EMBL" id="KAL3516596.1"/>
    </source>
</evidence>
<comment type="caution">
    <text evidence="1">The sequence shown here is derived from an EMBL/GenBank/DDBJ whole genome shotgun (WGS) entry which is preliminary data.</text>
</comment>
<organism evidence="1 2">
    <name type="scientific">Cinchona calisaya</name>
    <dbReference type="NCBI Taxonomy" id="153742"/>
    <lineage>
        <taxon>Eukaryota</taxon>
        <taxon>Viridiplantae</taxon>
        <taxon>Streptophyta</taxon>
        <taxon>Embryophyta</taxon>
        <taxon>Tracheophyta</taxon>
        <taxon>Spermatophyta</taxon>
        <taxon>Magnoliopsida</taxon>
        <taxon>eudicotyledons</taxon>
        <taxon>Gunneridae</taxon>
        <taxon>Pentapetalae</taxon>
        <taxon>asterids</taxon>
        <taxon>lamiids</taxon>
        <taxon>Gentianales</taxon>
        <taxon>Rubiaceae</taxon>
        <taxon>Cinchonoideae</taxon>
        <taxon>Cinchoneae</taxon>
        <taxon>Cinchona</taxon>
    </lineage>
</organism>
<accession>A0ABD2ZCR0</accession>
<evidence type="ECO:0000313" key="2">
    <source>
        <dbReference type="Proteomes" id="UP001630127"/>
    </source>
</evidence>
<sequence length="56" mass="6488">LLLTRILNLKELKNETRLNGLGHMESLTRILLVKDSWTTDHCGLCYCRIEALPSKY</sequence>
<dbReference type="Proteomes" id="UP001630127">
    <property type="component" value="Unassembled WGS sequence"/>
</dbReference>
<keyword evidence="2" id="KW-1185">Reference proteome</keyword>
<protein>
    <submittedName>
        <fullName evidence="1">Uncharacterized protein</fullName>
    </submittedName>
</protein>
<gene>
    <name evidence="1" type="ORF">ACH5RR_023498</name>
</gene>
<reference evidence="1 2" key="1">
    <citation type="submission" date="2024-11" db="EMBL/GenBank/DDBJ databases">
        <title>A near-complete genome assembly of Cinchona calisaya.</title>
        <authorList>
            <person name="Lian D.C."/>
            <person name="Zhao X.W."/>
            <person name="Wei L."/>
        </authorList>
    </citation>
    <scope>NUCLEOTIDE SEQUENCE [LARGE SCALE GENOMIC DNA]</scope>
    <source>
        <tissue evidence="1">Nenye</tissue>
    </source>
</reference>
<name>A0ABD2ZCR0_9GENT</name>